<dbReference type="Gene3D" id="3.10.490.20">
    <property type="match status" value="1"/>
</dbReference>
<evidence type="ECO:0000313" key="17">
    <source>
        <dbReference type="Proteomes" id="UP000242457"/>
    </source>
</evidence>
<dbReference type="OrthoDB" id="447173at2759"/>
<feature type="domain" description="Dynein heavy chain C-terminal" evidence="15">
    <location>
        <begin position="535"/>
        <end position="830"/>
    </location>
</feature>
<evidence type="ECO:0000256" key="2">
    <source>
        <dbReference type="ARBA" id="ARBA00008887"/>
    </source>
</evidence>
<feature type="domain" description="Dynein heavy chain AAA lid" evidence="14">
    <location>
        <begin position="390"/>
        <end position="528"/>
    </location>
</feature>
<dbReference type="Pfam" id="PF03028">
    <property type="entry name" value="Dynein_heavy"/>
    <property type="match status" value="1"/>
</dbReference>
<keyword evidence="6" id="KW-0067">ATP-binding</keyword>
<evidence type="ECO:0000259" key="15">
    <source>
        <dbReference type="Pfam" id="PF18199"/>
    </source>
</evidence>
<keyword evidence="3" id="KW-0963">Cytoplasm</keyword>
<dbReference type="FunFam" id="1.20.1270.280:FF:000001">
    <property type="entry name" value="dynein heavy chain 7, axonemal"/>
    <property type="match status" value="1"/>
</dbReference>
<evidence type="ECO:0000256" key="10">
    <source>
        <dbReference type="ARBA" id="ARBA00023175"/>
    </source>
</evidence>
<dbReference type="FunFam" id="1.10.8.720:FF:000001">
    <property type="entry name" value="dynein heavy chain 7, axonemal"/>
    <property type="match status" value="1"/>
</dbReference>
<evidence type="ECO:0000313" key="16">
    <source>
        <dbReference type="EMBL" id="PBC30455.1"/>
    </source>
</evidence>
<dbReference type="Gene3D" id="1.10.8.1220">
    <property type="match status" value="1"/>
</dbReference>
<evidence type="ECO:0000256" key="11">
    <source>
        <dbReference type="ARBA" id="ARBA00023212"/>
    </source>
</evidence>
<keyword evidence="12" id="KW-0966">Cell projection</keyword>
<gene>
    <name evidence="16" type="ORF">APICC_09902</name>
</gene>
<accession>A0A2A3EFB9</accession>
<dbReference type="Gene3D" id="1.10.8.720">
    <property type="entry name" value="Region D6 of dynein motor"/>
    <property type="match status" value="1"/>
</dbReference>
<keyword evidence="10" id="KW-0505">Motor protein</keyword>
<dbReference type="InterPro" id="IPR041228">
    <property type="entry name" value="Dynein_C"/>
</dbReference>
<dbReference type="GO" id="GO:0045505">
    <property type="term" value="F:dynein intermediate chain binding"/>
    <property type="evidence" value="ECO:0007669"/>
    <property type="project" value="InterPro"/>
</dbReference>
<sequence length="834" mass="96173">MKEAEITQADIDMTRSLYIPVAVQGRILYFCLSDLQYIDTMYQYSLEWFVEIFNNSILATEKSGDIQERVSNINHKFMFSLFSNVCRSLFEKHKLHFAFLVCARIRMNDELIDAIEWRHLLSGPVPLTEDPNPAPEWITPRCWKEIQALDELENFQDFVKFFIRNVSQFKKIFDDQEAHMTPYPEPWQSKLDDFQKMLILKCLRPDKVTNAMQLYLAKYLGREFIEPQTAELSAIYGESSPTTPIVFILSPGTDPAAELYKFADKLKMTMKLHAISLGQGQGPRAEAMLKLSAEAGYWCFFQNCHLAPSWMPELDMLVEALTRQTNHRDFRLWLTSAPSPDFPVSILQNSSKMTIEPPRGVKANMFRAYLAQVGEMRMFLASEHPKVQQFKWLLFSLCLFHSVLLERRKFGSLGFNIAYEFTDGDLRICISQLHMFLLEYDVVPFRVLIYTAGHINYGGRITDDWDRRCVLTILKDFYKIEILSPTHKFDVEGHYAQLTDATFEDYIEYIKTFPLNDDPALFGMHPNADISFAQAETYACLNTLLALQPREVGIAAASIEEVTSQLASEMLATMPPIFNLSAIHQKYPVLYEESFNTVLIQEAIRYNGLLKVVRSTLEDLLKALKGFVVMSEYLETVSKSLYNNRIPTVWQDKGYPSLKPLGAWFLDLKDRIEFLKSWENYGIPPAFWISGFYFPQAFLTGTLQNFARKYVVSIDAIDFSFQVQTEMPKRRPPDGCIIYGLFLEGCRWDGKFLNESFPKELYTNMPPILLLPEVHHKEPEGIYVCPVYKTINRAGVLSTTGHSTNFVLPMEIPSKQPQSHWIKRGVALICALDY</sequence>
<name>A0A2A3EFB9_APICC</name>
<dbReference type="Gene3D" id="3.40.50.300">
    <property type="entry name" value="P-loop containing nucleotide triphosphate hydrolases"/>
    <property type="match status" value="1"/>
</dbReference>
<dbReference type="Gene3D" id="1.20.1270.280">
    <property type="match status" value="1"/>
</dbReference>
<dbReference type="InterPro" id="IPR027417">
    <property type="entry name" value="P-loop_NTPase"/>
</dbReference>
<dbReference type="GO" id="GO:0007018">
    <property type="term" value="P:microtubule-based movement"/>
    <property type="evidence" value="ECO:0007669"/>
    <property type="project" value="InterPro"/>
</dbReference>
<dbReference type="Proteomes" id="UP000242457">
    <property type="component" value="Unassembled WGS sequence"/>
</dbReference>
<dbReference type="AlphaFoldDB" id="A0A2A3EFB9"/>
<keyword evidence="8" id="KW-0175">Coiled coil</keyword>
<dbReference type="Pfam" id="PF18198">
    <property type="entry name" value="AAA_lid_11"/>
    <property type="match status" value="1"/>
</dbReference>
<evidence type="ECO:0000259" key="13">
    <source>
        <dbReference type="Pfam" id="PF03028"/>
    </source>
</evidence>
<dbReference type="FunFam" id="1.10.8.1220:FF:000001">
    <property type="entry name" value="Dynein axonemal heavy chain 5"/>
    <property type="match status" value="1"/>
</dbReference>
<evidence type="ECO:0000259" key="14">
    <source>
        <dbReference type="Pfam" id="PF18198"/>
    </source>
</evidence>
<feature type="domain" description="Dynein heavy chain region D6 P-loop" evidence="13">
    <location>
        <begin position="241"/>
        <end position="354"/>
    </location>
</feature>
<keyword evidence="5" id="KW-0547">Nucleotide-binding</keyword>
<comment type="subcellular location">
    <subcellularLocation>
        <location evidence="1">Cytoplasm</location>
        <location evidence="1">Cytoskeleton</location>
        <location evidence="1">Cilium axoneme</location>
    </subcellularLocation>
</comment>
<evidence type="ECO:0000256" key="7">
    <source>
        <dbReference type="ARBA" id="ARBA00023017"/>
    </source>
</evidence>
<keyword evidence="17" id="KW-1185">Reference proteome</keyword>
<evidence type="ECO:0000256" key="1">
    <source>
        <dbReference type="ARBA" id="ARBA00004430"/>
    </source>
</evidence>
<evidence type="ECO:0000256" key="5">
    <source>
        <dbReference type="ARBA" id="ARBA00022741"/>
    </source>
</evidence>
<dbReference type="PANTHER" id="PTHR22878">
    <property type="entry name" value="DYNEIN HEAVY CHAIN 6, AXONEMAL-LIKE-RELATED"/>
    <property type="match status" value="1"/>
</dbReference>
<dbReference type="InterPro" id="IPR042219">
    <property type="entry name" value="AAA_lid_11_sf"/>
</dbReference>
<organism evidence="16 17">
    <name type="scientific">Apis cerana cerana</name>
    <name type="common">Oriental honeybee</name>
    <dbReference type="NCBI Taxonomy" id="94128"/>
    <lineage>
        <taxon>Eukaryota</taxon>
        <taxon>Metazoa</taxon>
        <taxon>Ecdysozoa</taxon>
        <taxon>Arthropoda</taxon>
        <taxon>Hexapoda</taxon>
        <taxon>Insecta</taxon>
        <taxon>Pterygota</taxon>
        <taxon>Neoptera</taxon>
        <taxon>Endopterygota</taxon>
        <taxon>Hymenoptera</taxon>
        <taxon>Apocrita</taxon>
        <taxon>Aculeata</taxon>
        <taxon>Apoidea</taxon>
        <taxon>Anthophila</taxon>
        <taxon>Apidae</taxon>
        <taxon>Apis</taxon>
    </lineage>
</organism>
<dbReference type="GO" id="GO:0005524">
    <property type="term" value="F:ATP binding"/>
    <property type="evidence" value="ECO:0007669"/>
    <property type="project" value="UniProtKB-KW"/>
</dbReference>
<dbReference type="GO" id="GO:0008569">
    <property type="term" value="F:minus-end-directed microtubule motor activity"/>
    <property type="evidence" value="ECO:0007669"/>
    <property type="project" value="InterPro"/>
</dbReference>
<evidence type="ECO:0000256" key="3">
    <source>
        <dbReference type="ARBA" id="ARBA00022490"/>
    </source>
</evidence>
<evidence type="ECO:0000256" key="4">
    <source>
        <dbReference type="ARBA" id="ARBA00022701"/>
    </source>
</evidence>
<proteinExistence type="inferred from homology"/>
<evidence type="ECO:0000256" key="8">
    <source>
        <dbReference type="ARBA" id="ARBA00023054"/>
    </source>
</evidence>
<dbReference type="FunFam" id="3.10.490.20:FF:000001">
    <property type="entry name" value="dynein heavy chain 7, axonemal"/>
    <property type="match status" value="1"/>
</dbReference>
<dbReference type="InterPro" id="IPR043160">
    <property type="entry name" value="Dynein_C_barrel"/>
</dbReference>
<keyword evidence="7" id="KW-0243">Dynein</keyword>
<dbReference type="InterPro" id="IPR004273">
    <property type="entry name" value="Dynein_heavy_D6_P-loop"/>
</dbReference>
<dbReference type="PANTHER" id="PTHR22878:SF73">
    <property type="entry name" value="DYNEIN AXONEMAL HEAVY CHAIN 1"/>
    <property type="match status" value="1"/>
</dbReference>
<dbReference type="GO" id="GO:0030286">
    <property type="term" value="C:dynein complex"/>
    <property type="evidence" value="ECO:0007669"/>
    <property type="project" value="UniProtKB-KW"/>
</dbReference>
<reference evidence="16 17" key="1">
    <citation type="submission" date="2014-07" db="EMBL/GenBank/DDBJ databases">
        <title>Genomic and transcriptomic analysis on Apis cerana provide comprehensive insights into honey bee biology.</title>
        <authorList>
            <person name="Diao Q."/>
            <person name="Sun L."/>
            <person name="Zheng H."/>
            <person name="Zheng H."/>
            <person name="Xu S."/>
            <person name="Wang S."/>
            <person name="Zeng Z."/>
            <person name="Hu F."/>
            <person name="Su S."/>
            <person name="Wu J."/>
        </authorList>
    </citation>
    <scope>NUCLEOTIDE SEQUENCE [LARGE SCALE GENOMIC DNA]</scope>
    <source>
        <tissue evidence="16">Pupae without intestine</tissue>
    </source>
</reference>
<dbReference type="FunFam" id="3.40.50.300:FF:000153">
    <property type="entry name" value="Dynein axonemal heavy chain 1"/>
    <property type="match status" value="1"/>
</dbReference>
<evidence type="ECO:0000256" key="9">
    <source>
        <dbReference type="ARBA" id="ARBA00023069"/>
    </source>
</evidence>
<protein>
    <submittedName>
        <fullName evidence="16">Dynein heavy chain 1, axonemal</fullName>
    </submittedName>
</protein>
<keyword evidence="9" id="KW-0969">Cilium</keyword>
<keyword evidence="11" id="KW-0206">Cytoskeleton</keyword>
<comment type="similarity">
    <text evidence="2">Belongs to the dynein heavy chain family.</text>
</comment>
<dbReference type="Pfam" id="PF18199">
    <property type="entry name" value="Dynein_C"/>
    <property type="match status" value="1"/>
</dbReference>
<dbReference type="EMBL" id="KZ288260">
    <property type="protein sequence ID" value="PBC30455.1"/>
    <property type="molecule type" value="Genomic_DNA"/>
</dbReference>
<dbReference type="InterPro" id="IPR041658">
    <property type="entry name" value="AAA_lid_11"/>
</dbReference>
<dbReference type="InterPro" id="IPR026983">
    <property type="entry name" value="DHC"/>
</dbReference>
<dbReference type="GO" id="GO:0051959">
    <property type="term" value="F:dynein light intermediate chain binding"/>
    <property type="evidence" value="ECO:0007669"/>
    <property type="project" value="InterPro"/>
</dbReference>
<dbReference type="STRING" id="94128.A0A2A3EFB9"/>
<keyword evidence="4" id="KW-0493">Microtubule</keyword>
<evidence type="ECO:0000256" key="12">
    <source>
        <dbReference type="ARBA" id="ARBA00023273"/>
    </source>
</evidence>
<dbReference type="GO" id="GO:0005874">
    <property type="term" value="C:microtubule"/>
    <property type="evidence" value="ECO:0007669"/>
    <property type="project" value="UniProtKB-KW"/>
</dbReference>
<evidence type="ECO:0000256" key="6">
    <source>
        <dbReference type="ARBA" id="ARBA00022840"/>
    </source>
</evidence>
<dbReference type="GO" id="GO:0005930">
    <property type="term" value="C:axoneme"/>
    <property type="evidence" value="ECO:0007669"/>
    <property type="project" value="UniProtKB-SubCell"/>
</dbReference>